<sequence length="128" mass="13829">MTQAPQLTPPSSAASPANPQPSSYPAETEYYIVDPTTKRFPEPTVKQFTKPKPKQFTKPTPTYPVTPGPKYVITSTTMTTTTTTTKTTSTPAPAPAPTTYPHTPLDPPLPGSCYTTITDPTHHRVSVQ</sequence>
<dbReference type="AlphaFoldDB" id="A0A439CQ99"/>
<keyword evidence="3" id="KW-1185">Reference proteome</keyword>
<feature type="region of interest" description="Disordered" evidence="1">
    <location>
        <begin position="1"/>
        <end position="128"/>
    </location>
</feature>
<comment type="caution">
    <text evidence="2">The sequence shown here is derived from an EMBL/GenBank/DDBJ whole genome shotgun (WGS) entry which is preliminary data.</text>
</comment>
<evidence type="ECO:0000313" key="3">
    <source>
        <dbReference type="Proteomes" id="UP000286045"/>
    </source>
</evidence>
<evidence type="ECO:0000313" key="2">
    <source>
        <dbReference type="EMBL" id="RWA04335.1"/>
    </source>
</evidence>
<organism evidence="2 3">
    <name type="scientific">Xylaria grammica</name>
    <dbReference type="NCBI Taxonomy" id="363999"/>
    <lineage>
        <taxon>Eukaryota</taxon>
        <taxon>Fungi</taxon>
        <taxon>Dikarya</taxon>
        <taxon>Ascomycota</taxon>
        <taxon>Pezizomycotina</taxon>
        <taxon>Sordariomycetes</taxon>
        <taxon>Xylariomycetidae</taxon>
        <taxon>Xylariales</taxon>
        <taxon>Xylariaceae</taxon>
        <taxon>Xylaria</taxon>
    </lineage>
</organism>
<feature type="compositionally biased region" description="Low complexity" evidence="1">
    <location>
        <begin position="74"/>
        <end position="91"/>
    </location>
</feature>
<proteinExistence type="predicted"/>
<evidence type="ECO:0000256" key="1">
    <source>
        <dbReference type="SAM" id="MobiDB-lite"/>
    </source>
</evidence>
<feature type="non-terminal residue" evidence="2">
    <location>
        <position position="128"/>
    </location>
</feature>
<accession>A0A439CQ99</accession>
<gene>
    <name evidence="2" type="ORF">EKO27_g10767</name>
</gene>
<feature type="compositionally biased region" description="Pro residues" evidence="1">
    <location>
        <begin position="92"/>
        <end position="110"/>
    </location>
</feature>
<feature type="compositionally biased region" description="Low complexity" evidence="1">
    <location>
        <begin position="1"/>
        <end position="26"/>
    </location>
</feature>
<dbReference type="EMBL" id="RYZI01000587">
    <property type="protein sequence ID" value="RWA04335.1"/>
    <property type="molecule type" value="Genomic_DNA"/>
</dbReference>
<dbReference type="Proteomes" id="UP000286045">
    <property type="component" value="Unassembled WGS sequence"/>
</dbReference>
<name>A0A439CQ99_9PEZI</name>
<reference evidence="2 3" key="1">
    <citation type="submission" date="2018-12" db="EMBL/GenBank/DDBJ databases">
        <title>Draft genome sequence of Xylaria grammica IHI A82.</title>
        <authorList>
            <person name="Buettner E."/>
            <person name="Kellner H."/>
        </authorList>
    </citation>
    <scope>NUCLEOTIDE SEQUENCE [LARGE SCALE GENOMIC DNA]</scope>
    <source>
        <strain evidence="2 3">IHI A82</strain>
    </source>
</reference>
<protein>
    <submittedName>
        <fullName evidence="2">Uncharacterized protein</fullName>
    </submittedName>
</protein>